<comment type="caution">
    <text evidence="1">The sequence shown here is derived from an EMBL/GenBank/DDBJ whole genome shotgun (WGS) entry which is preliminary data.</text>
</comment>
<organism evidence="1 2">
    <name type="scientific">Elasticomyces elasticus</name>
    <dbReference type="NCBI Taxonomy" id="574655"/>
    <lineage>
        <taxon>Eukaryota</taxon>
        <taxon>Fungi</taxon>
        <taxon>Dikarya</taxon>
        <taxon>Ascomycota</taxon>
        <taxon>Pezizomycotina</taxon>
        <taxon>Dothideomycetes</taxon>
        <taxon>Dothideomycetidae</taxon>
        <taxon>Mycosphaerellales</taxon>
        <taxon>Teratosphaeriaceae</taxon>
        <taxon>Elasticomyces</taxon>
    </lineage>
</organism>
<gene>
    <name evidence="1" type="ORF">LTR97_011746</name>
</gene>
<accession>A0AAN7VWH5</accession>
<evidence type="ECO:0000313" key="1">
    <source>
        <dbReference type="EMBL" id="KAK5691094.1"/>
    </source>
</evidence>
<proteinExistence type="predicted"/>
<dbReference type="Proteomes" id="UP001310594">
    <property type="component" value="Unassembled WGS sequence"/>
</dbReference>
<name>A0AAN7VWH5_9PEZI</name>
<dbReference type="AlphaFoldDB" id="A0AAN7VWH5"/>
<sequence>MPSSDGQSYESMAITLCVAHVLASRSHNQEFDPTSIVSLFEDLCPLASNVVFSDQLLLILAEAQSMAERCRPGGTSVQTTMRHSCEPPPPLIDTSSTSPLNVTASPGRAAAGGKVVKVKTVSTIKRKASSWPRQSRMTKEESLKQCLLEISSMPRSTMRLAGVGKIGVSRRTPRSKLPRAKFAIQDAMAEDGEDERDFQGEGQDTSALCVGFAALGV</sequence>
<protein>
    <submittedName>
        <fullName evidence="1">Uncharacterized protein</fullName>
    </submittedName>
</protein>
<evidence type="ECO:0000313" key="2">
    <source>
        <dbReference type="Proteomes" id="UP001310594"/>
    </source>
</evidence>
<dbReference type="EMBL" id="JAVRQU010000022">
    <property type="protein sequence ID" value="KAK5691094.1"/>
    <property type="molecule type" value="Genomic_DNA"/>
</dbReference>
<reference evidence="1" key="1">
    <citation type="submission" date="2023-08" db="EMBL/GenBank/DDBJ databases">
        <title>Black Yeasts Isolated from many extreme environments.</title>
        <authorList>
            <person name="Coleine C."/>
            <person name="Stajich J.E."/>
            <person name="Selbmann L."/>
        </authorList>
    </citation>
    <scope>NUCLEOTIDE SEQUENCE</scope>
    <source>
        <strain evidence="1">CCFEE 5810</strain>
    </source>
</reference>